<dbReference type="Gene3D" id="1.20.1260.10">
    <property type="match status" value="1"/>
</dbReference>
<keyword evidence="1" id="KW-0812">Transmembrane</keyword>
<dbReference type="InterPro" id="IPR012347">
    <property type="entry name" value="Ferritin-like"/>
</dbReference>
<evidence type="ECO:0000256" key="1">
    <source>
        <dbReference type="SAM" id="Phobius"/>
    </source>
</evidence>
<evidence type="ECO:0000313" key="2">
    <source>
        <dbReference type="EMBL" id="GAA0592853.1"/>
    </source>
</evidence>
<dbReference type="Pfam" id="PF11553">
    <property type="entry name" value="DUF3231"/>
    <property type="match status" value="1"/>
</dbReference>
<proteinExistence type="predicted"/>
<dbReference type="EMBL" id="BAAADS010000003">
    <property type="protein sequence ID" value="GAA0592853.1"/>
    <property type="molecule type" value="Genomic_DNA"/>
</dbReference>
<keyword evidence="1" id="KW-0472">Membrane</keyword>
<gene>
    <name evidence="2" type="ORF">GCM10009001_06190</name>
</gene>
<organism evidence="2 3">
    <name type="scientific">Virgibacillus siamensis</name>
    <dbReference type="NCBI Taxonomy" id="480071"/>
    <lineage>
        <taxon>Bacteria</taxon>
        <taxon>Bacillati</taxon>
        <taxon>Bacillota</taxon>
        <taxon>Bacilli</taxon>
        <taxon>Bacillales</taxon>
        <taxon>Bacillaceae</taxon>
        <taxon>Virgibacillus</taxon>
    </lineage>
</organism>
<keyword evidence="1" id="KW-1133">Transmembrane helix</keyword>
<reference evidence="3" key="1">
    <citation type="journal article" date="2019" name="Int. J. Syst. Evol. Microbiol.">
        <title>The Global Catalogue of Microorganisms (GCM) 10K type strain sequencing project: providing services to taxonomists for standard genome sequencing and annotation.</title>
        <authorList>
            <consortium name="The Broad Institute Genomics Platform"/>
            <consortium name="The Broad Institute Genome Sequencing Center for Infectious Disease"/>
            <person name="Wu L."/>
            <person name="Ma J."/>
        </authorList>
    </citation>
    <scope>NUCLEOTIDE SEQUENCE [LARGE SCALE GENOMIC DNA]</scope>
    <source>
        <strain evidence="3">JCM 15395</strain>
    </source>
</reference>
<evidence type="ECO:0000313" key="3">
    <source>
        <dbReference type="Proteomes" id="UP001500866"/>
    </source>
</evidence>
<comment type="caution">
    <text evidence="2">The sequence shown here is derived from an EMBL/GenBank/DDBJ whole genome shotgun (WGS) entry which is preliminary data.</text>
</comment>
<name>A0ABP3QMA1_9BACI</name>
<feature type="transmembrane region" description="Helical" evidence="1">
    <location>
        <begin position="28"/>
        <end position="46"/>
    </location>
</feature>
<sequence length="94" mass="10614">MKEDDIPVLMTTSTEVSDSTTYTFSDKLIMFYTTSLIALSVGYYGSSMAMSPRRDLGEKYSRLVLEVLQFSDDGVKLMVKNGLMEEPPRALDRE</sequence>
<accession>A0ABP3QMA1</accession>
<protein>
    <submittedName>
        <fullName evidence="2">Uncharacterized protein</fullName>
    </submittedName>
</protein>
<dbReference type="RefSeq" id="WP_343810220.1">
    <property type="nucleotide sequence ID" value="NZ_BAAADS010000003.1"/>
</dbReference>
<dbReference type="InterPro" id="IPR021617">
    <property type="entry name" value="DUF3231"/>
</dbReference>
<keyword evidence="3" id="KW-1185">Reference proteome</keyword>
<dbReference type="Proteomes" id="UP001500866">
    <property type="component" value="Unassembled WGS sequence"/>
</dbReference>